<keyword evidence="3" id="KW-1185">Reference proteome</keyword>
<feature type="region of interest" description="Disordered" evidence="1">
    <location>
        <begin position="44"/>
        <end position="63"/>
    </location>
</feature>
<dbReference type="KEGG" id="blag:BLTE_23780"/>
<evidence type="ECO:0000313" key="2">
    <source>
        <dbReference type="EMBL" id="BBF93693.1"/>
    </source>
</evidence>
<sequence>MINSFCAPRHESVADCRDRRAFSGIGDAPDGTRRGLQCAARCGCGGGANDGRTGAGRNRGGDG</sequence>
<dbReference type="AlphaFoldDB" id="A0A348G2B0"/>
<reference evidence="2 3" key="1">
    <citation type="submission" date="2018-08" db="EMBL/GenBank/DDBJ databases">
        <title>Complete genome sequencing of Blastochloris tepida GI.</title>
        <authorList>
            <person name="Tsukatani Y."/>
            <person name="Mori H."/>
        </authorList>
    </citation>
    <scope>NUCLEOTIDE SEQUENCE [LARGE SCALE GENOMIC DNA]</scope>
    <source>
        <strain evidence="2 3">GI</strain>
    </source>
</reference>
<evidence type="ECO:0000313" key="3">
    <source>
        <dbReference type="Proteomes" id="UP000266934"/>
    </source>
</evidence>
<evidence type="ECO:0000256" key="1">
    <source>
        <dbReference type="SAM" id="MobiDB-lite"/>
    </source>
</evidence>
<proteinExistence type="predicted"/>
<accession>A0A348G2B0</accession>
<gene>
    <name evidence="2" type="ORF">BLTE_23780</name>
</gene>
<dbReference type="EMBL" id="AP018907">
    <property type="protein sequence ID" value="BBF93693.1"/>
    <property type="molecule type" value="Genomic_DNA"/>
</dbReference>
<protein>
    <submittedName>
        <fullName evidence="2">Uncharacterized protein</fullName>
    </submittedName>
</protein>
<dbReference type="Proteomes" id="UP000266934">
    <property type="component" value="Chromosome"/>
</dbReference>
<organism evidence="2 3">
    <name type="scientific">Blastochloris tepida</name>
    <dbReference type="NCBI Taxonomy" id="2233851"/>
    <lineage>
        <taxon>Bacteria</taxon>
        <taxon>Pseudomonadati</taxon>
        <taxon>Pseudomonadota</taxon>
        <taxon>Alphaproteobacteria</taxon>
        <taxon>Hyphomicrobiales</taxon>
        <taxon>Blastochloridaceae</taxon>
        <taxon>Blastochloris</taxon>
    </lineage>
</organism>
<name>A0A348G2B0_9HYPH</name>